<accession>A0A1D2MYN4</accession>
<reference evidence="1 2" key="1">
    <citation type="journal article" date="2016" name="Genome Biol. Evol.">
        <title>Gene Family Evolution Reflects Adaptation to Soil Environmental Stressors in the Genome of the Collembolan Orchesella cincta.</title>
        <authorList>
            <person name="Faddeeva-Vakhrusheva A."/>
            <person name="Derks M.F."/>
            <person name="Anvar S.Y."/>
            <person name="Agamennone V."/>
            <person name="Suring W."/>
            <person name="Smit S."/>
            <person name="van Straalen N.M."/>
            <person name="Roelofs D."/>
        </authorList>
    </citation>
    <scope>NUCLEOTIDE SEQUENCE [LARGE SCALE GENOMIC DNA]</scope>
    <source>
        <tissue evidence="1">Mixed pool</tissue>
    </source>
</reference>
<sequence length="152" mass="17240">LITIIKYVQTLTSDYTSTSRSGPTADGRSHLRSLANYSSNRHLINKEPTIPMFSLGNVFMTEEQRLKLPVTFYSSGKFPWDEWARSNFTVPNFREILLSGKHLVPVSILETEGHVFIKLLPVRELGSGTIVVAQRQTNILYCFYFPGNKSIV</sequence>
<evidence type="ECO:0000313" key="1">
    <source>
        <dbReference type="EMBL" id="ODM97904.1"/>
    </source>
</evidence>
<proteinExistence type="predicted"/>
<name>A0A1D2MYN4_ORCCI</name>
<protein>
    <submittedName>
        <fullName evidence="1">Uncharacterized protein</fullName>
    </submittedName>
</protein>
<dbReference type="EMBL" id="LJIJ01000397">
    <property type="protein sequence ID" value="ODM97904.1"/>
    <property type="molecule type" value="Genomic_DNA"/>
</dbReference>
<evidence type="ECO:0000313" key="2">
    <source>
        <dbReference type="Proteomes" id="UP000094527"/>
    </source>
</evidence>
<gene>
    <name evidence="1" type="ORF">Ocin01_08770</name>
</gene>
<dbReference type="Proteomes" id="UP000094527">
    <property type="component" value="Unassembled WGS sequence"/>
</dbReference>
<organism evidence="1 2">
    <name type="scientific">Orchesella cincta</name>
    <name type="common">Springtail</name>
    <name type="synonym">Podura cincta</name>
    <dbReference type="NCBI Taxonomy" id="48709"/>
    <lineage>
        <taxon>Eukaryota</taxon>
        <taxon>Metazoa</taxon>
        <taxon>Ecdysozoa</taxon>
        <taxon>Arthropoda</taxon>
        <taxon>Hexapoda</taxon>
        <taxon>Collembola</taxon>
        <taxon>Entomobryomorpha</taxon>
        <taxon>Entomobryoidea</taxon>
        <taxon>Orchesellidae</taxon>
        <taxon>Orchesellinae</taxon>
        <taxon>Orchesella</taxon>
    </lineage>
</organism>
<feature type="non-terminal residue" evidence="1">
    <location>
        <position position="1"/>
    </location>
</feature>
<keyword evidence="2" id="KW-1185">Reference proteome</keyword>
<dbReference type="AlphaFoldDB" id="A0A1D2MYN4"/>
<comment type="caution">
    <text evidence="1">The sequence shown here is derived from an EMBL/GenBank/DDBJ whole genome shotgun (WGS) entry which is preliminary data.</text>
</comment>